<feature type="region of interest" description="Disordered" evidence="1">
    <location>
        <begin position="689"/>
        <end position="712"/>
    </location>
</feature>
<dbReference type="Proteomes" id="UP000038010">
    <property type="component" value="Unassembled WGS sequence"/>
</dbReference>
<dbReference type="RefSeq" id="XP_017998054.1">
    <property type="nucleotide sequence ID" value="XM_018139329.1"/>
</dbReference>
<dbReference type="AlphaFoldDB" id="A0A0N0NKG2"/>
<feature type="compositionally biased region" description="Polar residues" evidence="1">
    <location>
        <begin position="701"/>
        <end position="712"/>
    </location>
</feature>
<dbReference type="GeneID" id="28731198"/>
<evidence type="ECO:0000313" key="4">
    <source>
        <dbReference type="Proteomes" id="UP000038010"/>
    </source>
</evidence>
<sequence length="712" mass="79376">MSTRDVYVGVWTNWSLGKTEGWTLTVPSSYGVVLIAIVALLVRWAGSRFWGIVCYTLHHIRTKQTSSDGLHHQHQALLRSKMPETDFIWRIYETGWSWRSTVPSAFRRSLPLATLATINLAVFVVCGIFSAKVTMGNTEGLLRGTCGWIEQTADKDFPLWTREDWAKGDALFVSAYNGYKTSLIYAQSCYAGGFLNSSNSMCKEPAVPYIASEIIREAQCPFAAGVCSTPAYTIDSGRIHSRKHLGVNTPDSDALEVRRVTSCAPIDMQRYSTDFTQDLEPGTEMFFPAMLPNDTFKYWNLGPSFLFGTPISNFTFVKSNYSTYVQGLPYTFDVRTAFAKNFTQSGFLPDPALNRTDADVSIMTLNNRVAYTGEVRDPFFRADLPIGGNRLNESWISTASLTALACTEQFQFCNPALTGNNSCTRLGSLYDFDEALAPDSIKLSGRQAALYKMMRIMLYYMRLNSVLTFLKNEVLVSTKLVYGSFGISTPLPDDQWHREVENFHNLTLAGLQLNTIDHVGSPNIQIKDGQWLHDYILPEEEPEGIKLCKNQLVHIAGYNSFSMLGIILVVVLSALIILTDVYLPWLVSKGHRGPSDVIGGSDEHTACTKLSSWEEDDILQIQRQAFEGQGIGPWTDKNGNRVPVMAAWDVKFRKSRNLAVNSAGGWHSPARDGHGSAQSSERFELLMPGHQSARSREMESVKNSPVSSVSRI</sequence>
<dbReference type="VEuPathDB" id="FungiDB:AB675_1054"/>
<keyword evidence="2" id="KW-1133">Transmembrane helix</keyword>
<feature type="transmembrane region" description="Helical" evidence="2">
    <location>
        <begin position="22"/>
        <end position="42"/>
    </location>
</feature>
<evidence type="ECO:0000256" key="1">
    <source>
        <dbReference type="SAM" id="MobiDB-lite"/>
    </source>
</evidence>
<keyword evidence="2" id="KW-0472">Membrane</keyword>
<feature type="transmembrane region" description="Helical" evidence="2">
    <location>
        <begin position="561"/>
        <end position="583"/>
    </location>
</feature>
<feature type="transmembrane region" description="Helical" evidence="2">
    <location>
        <begin position="109"/>
        <end position="131"/>
    </location>
</feature>
<evidence type="ECO:0000256" key="2">
    <source>
        <dbReference type="SAM" id="Phobius"/>
    </source>
</evidence>
<dbReference type="OrthoDB" id="3540210at2759"/>
<proteinExistence type="predicted"/>
<gene>
    <name evidence="3" type="ORF">AB675_1054</name>
</gene>
<name>A0A0N0NKG2_9EURO</name>
<reference evidence="3 4" key="1">
    <citation type="submission" date="2015-06" db="EMBL/GenBank/DDBJ databases">
        <title>Draft genome of the ant-associated black yeast Phialophora attae CBS 131958.</title>
        <authorList>
            <person name="Moreno L.F."/>
            <person name="Stielow B.J."/>
            <person name="de Hoog S."/>
            <person name="Vicente V.A."/>
            <person name="Weiss V.A."/>
            <person name="de Vries M."/>
            <person name="Cruz L.M."/>
            <person name="Souza E.M."/>
        </authorList>
    </citation>
    <scope>NUCLEOTIDE SEQUENCE [LARGE SCALE GENOMIC DNA]</scope>
    <source>
        <strain evidence="3 4">CBS 131958</strain>
    </source>
</reference>
<evidence type="ECO:0000313" key="3">
    <source>
        <dbReference type="EMBL" id="KPI38091.1"/>
    </source>
</evidence>
<keyword evidence="2" id="KW-0812">Transmembrane</keyword>
<dbReference type="EMBL" id="LFJN01000020">
    <property type="protein sequence ID" value="KPI38091.1"/>
    <property type="molecule type" value="Genomic_DNA"/>
</dbReference>
<comment type="caution">
    <text evidence="3">The sequence shown here is derived from an EMBL/GenBank/DDBJ whole genome shotgun (WGS) entry which is preliminary data.</text>
</comment>
<keyword evidence="4" id="KW-1185">Reference proteome</keyword>
<accession>A0A0N0NKG2</accession>
<protein>
    <submittedName>
        <fullName evidence="3">Uncharacterized protein</fullName>
    </submittedName>
</protein>
<organism evidence="3 4">
    <name type="scientific">Cyphellophora attinorum</name>
    <dbReference type="NCBI Taxonomy" id="1664694"/>
    <lineage>
        <taxon>Eukaryota</taxon>
        <taxon>Fungi</taxon>
        <taxon>Dikarya</taxon>
        <taxon>Ascomycota</taxon>
        <taxon>Pezizomycotina</taxon>
        <taxon>Eurotiomycetes</taxon>
        <taxon>Chaetothyriomycetidae</taxon>
        <taxon>Chaetothyriales</taxon>
        <taxon>Cyphellophoraceae</taxon>
        <taxon>Cyphellophora</taxon>
    </lineage>
</organism>